<dbReference type="RefSeq" id="WP_112881669.1">
    <property type="nucleotide sequence ID" value="NZ_QLUW01000001.1"/>
</dbReference>
<evidence type="ECO:0000313" key="5">
    <source>
        <dbReference type="Proteomes" id="UP000249260"/>
    </source>
</evidence>
<dbReference type="InterPro" id="IPR036390">
    <property type="entry name" value="WH_DNA-bd_sf"/>
</dbReference>
<keyword evidence="5" id="KW-1185">Reference proteome</keyword>
<sequence length="401" mass="43129">MSKSLNPIDKKQSKTQILRNLHFHGPMSRIALTQLTGLSRATISTCVGELIEAGWVSEAEKQLTSRGRPAITLEMVPFTCAVLGADLHNNTWTLGAFDLNGNTIKTISFPAFAHSPRETLGILIREIRPFIKKLDVTTIPLIGLGLPGLINTEKGIIQSAVDLNWSEVPIKEMIDEELGWPSAILNRHKARGLAECRFGAGKDFNYMIYIGVGSGIASGLFQDRKLIHGAIGGSGEVGHITIEPRGILCPCGNHGCLQVYAAGPALESEARKLIRQGETSSLLGTKGDLQLLKAEDICAEAERGDNLSLKVVSQAAEYMGITMANLVNLFNPEAIILGGSIAMASSRYVEIATSVMKQRSMSSLSDVTHVTRASITEFGGALGAANFALDRYLSYPLLSQV</sequence>
<dbReference type="PANTHER" id="PTHR18964">
    <property type="entry name" value="ROK (REPRESSOR, ORF, KINASE) FAMILY"/>
    <property type="match status" value="1"/>
</dbReference>
<accession>A0A328UF15</accession>
<evidence type="ECO:0000256" key="3">
    <source>
        <dbReference type="ARBA" id="ARBA00022629"/>
    </source>
</evidence>
<evidence type="ECO:0000313" key="4">
    <source>
        <dbReference type="EMBL" id="RAP78546.1"/>
    </source>
</evidence>
<proteinExistence type="inferred from homology"/>
<keyword evidence="3" id="KW-0859">Xylose metabolism</keyword>
<dbReference type="InterPro" id="IPR036388">
    <property type="entry name" value="WH-like_DNA-bd_sf"/>
</dbReference>
<dbReference type="SUPFAM" id="SSF46785">
    <property type="entry name" value="Winged helix' DNA-binding domain"/>
    <property type="match status" value="1"/>
</dbReference>
<evidence type="ECO:0000256" key="2">
    <source>
        <dbReference type="ARBA" id="ARBA00006479"/>
    </source>
</evidence>
<dbReference type="Proteomes" id="UP000249260">
    <property type="component" value="Unassembled WGS sequence"/>
</dbReference>
<reference evidence="4 5" key="1">
    <citation type="submission" date="2018-06" db="EMBL/GenBank/DDBJ databases">
        <title>Paenibacillus montanisoli sp. nov., isolated from mountain area soil.</title>
        <authorList>
            <person name="Wu M."/>
        </authorList>
    </citation>
    <scope>NUCLEOTIDE SEQUENCE [LARGE SCALE GENOMIC DNA]</scope>
    <source>
        <strain evidence="4 5">RA17</strain>
    </source>
</reference>
<dbReference type="SUPFAM" id="SSF53067">
    <property type="entry name" value="Actin-like ATPase domain"/>
    <property type="match status" value="1"/>
</dbReference>
<gene>
    <name evidence="4" type="ORF">DL346_09040</name>
</gene>
<protein>
    <submittedName>
        <fullName evidence="4">ROK family transcriptional regulator</fullName>
    </submittedName>
</protein>
<dbReference type="Pfam" id="PF00480">
    <property type="entry name" value="ROK"/>
    <property type="match status" value="1"/>
</dbReference>
<keyword evidence="3" id="KW-0119">Carbohydrate metabolism</keyword>
<organism evidence="4 5">
    <name type="scientific">Paenibacillus montanisoli</name>
    <dbReference type="NCBI Taxonomy" id="2081970"/>
    <lineage>
        <taxon>Bacteria</taxon>
        <taxon>Bacillati</taxon>
        <taxon>Bacillota</taxon>
        <taxon>Bacilli</taxon>
        <taxon>Bacillales</taxon>
        <taxon>Paenibacillaceae</taxon>
        <taxon>Paenibacillus</taxon>
    </lineage>
</organism>
<dbReference type="OrthoDB" id="9796533at2"/>
<dbReference type="InterPro" id="IPR000600">
    <property type="entry name" value="ROK"/>
</dbReference>
<comment type="caution">
    <text evidence="4">The sequence shown here is derived from an EMBL/GenBank/DDBJ whole genome shotgun (WGS) entry which is preliminary data.</text>
</comment>
<dbReference type="AlphaFoldDB" id="A0A328UF15"/>
<dbReference type="Gene3D" id="3.30.420.40">
    <property type="match status" value="2"/>
</dbReference>
<comment type="function">
    <text evidence="1">Transcriptional repressor of xylose-utilizing enzymes.</text>
</comment>
<dbReference type="InterPro" id="IPR043129">
    <property type="entry name" value="ATPase_NBD"/>
</dbReference>
<dbReference type="PANTHER" id="PTHR18964:SF149">
    <property type="entry name" value="BIFUNCTIONAL UDP-N-ACETYLGLUCOSAMINE 2-EPIMERASE_N-ACETYLMANNOSAMINE KINASE"/>
    <property type="match status" value="1"/>
</dbReference>
<name>A0A328UF15_9BACL</name>
<dbReference type="EMBL" id="QLUW01000001">
    <property type="protein sequence ID" value="RAP78546.1"/>
    <property type="molecule type" value="Genomic_DNA"/>
</dbReference>
<evidence type="ECO:0000256" key="1">
    <source>
        <dbReference type="ARBA" id="ARBA00002486"/>
    </source>
</evidence>
<comment type="similarity">
    <text evidence="2">Belongs to the ROK (NagC/XylR) family.</text>
</comment>
<dbReference type="Gene3D" id="1.10.10.10">
    <property type="entry name" value="Winged helix-like DNA-binding domain superfamily/Winged helix DNA-binding domain"/>
    <property type="match status" value="1"/>
</dbReference>
<dbReference type="GO" id="GO:0042732">
    <property type="term" value="P:D-xylose metabolic process"/>
    <property type="evidence" value="ECO:0007669"/>
    <property type="project" value="UniProtKB-KW"/>
</dbReference>